<comment type="caution">
    <text evidence="3">The sequence shown here is derived from an EMBL/GenBank/DDBJ whole genome shotgun (WGS) entry which is preliminary data.</text>
</comment>
<proteinExistence type="predicted"/>
<dbReference type="AlphaFoldDB" id="A0A0F9UQ61"/>
<feature type="coiled-coil region" evidence="1">
    <location>
        <begin position="124"/>
        <end position="151"/>
    </location>
</feature>
<keyword evidence="2" id="KW-1133">Transmembrane helix</keyword>
<feature type="transmembrane region" description="Helical" evidence="2">
    <location>
        <begin position="12"/>
        <end position="34"/>
    </location>
</feature>
<evidence type="ECO:0000256" key="2">
    <source>
        <dbReference type="SAM" id="Phobius"/>
    </source>
</evidence>
<dbReference type="EMBL" id="LAZR01000084">
    <property type="protein sequence ID" value="KKN93779.1"/>
    <property type="molecule type" value="Genomic_DNA"/>
</dbReference>
<keyword evidence="1" id="KW-0175">Coiled coil</keyword>
<name>A0A0F9UQ61_9ZZZZ</name>
<feature type="transmembrane region" description="Helical" evidence="2">
    <location>
        <begin position="46"/>
        <end position="72"/>
    </location>
</feature>
<gene>
    <name evidence="3" type="ORF">LCGC14_0196120</name>
</gene>
<keyword evidence="2" id="KW-0812">Transmembrane</keyword>
<keyword evidence="2" id="KW-0472">Membrane</keyword>
<evidence type="ECO:0000313" key="3">
    <source>
        <dbReference type="EMBL" id="KKN93779.1"/>
    </source>
</evidence>
<accession>A0A0F9UQ61</accession>
<reference evidence="3" key="1">
    <citation type="journal article" date="2015" name="Nature">
        <title>Complex archaea that bridge the gap between prokaryotes and eukaryotes.</title>
        <authorList>
            <person name="Spang A."/>
            <person name="Saw J.H."/>
            <person name="Jorgensen S.L."/>
            <person name="Zaremba-Niedzwiedzka K."/>
            <person name="Martijn J."/>
            <person name="Lind A.E."/>
            <person name="van Eijk R."/>
            <person name="Schleper C."/>
            <person name="Guy L."/>
            <person name="Ettema T.J."/>
        </authorList>
    </citation>
    <scope>NUCLEOTIDE SEQUENCE</scope>
</reference>
<protein>
    <submittedName>
        <fullName evidence="3">Uncharacterized protein</fullName>
    </submittedName>
</protein>
<evidence type="ECO:0000256" key="1">
    <source>
        <dbReference type="SAM" id="Coils"/>
    </source>
</evidence>
<feature type="transmembrane region" description="Helical" evidence="2">
    <location>
        <begin position="92"/>
        <end position="113"/>
    </location>
</feature>
<organism evidence="3">
    <name type="scientific">marine sediment metagenome</name>
    <dbReference type="NCBI Taxonomy" id="412755"/>
    <lineage>
        <taxon>unclassified sequences</taxon>
        <taxon>metagenomes</taxon>
        <taxon>ecological metagenomes</taxon>
    </lineage>
</organism>
<sequence>MQIAFTKSEKIQILLTFGIFLTVLTILFCAFEAWTYHIAVFHIQPLTFTLIVLYLILWWLIVLAYITGGGLFSLSPKKNDLDTDYQMEALGWALFIAPIILILLGYYIFIFIFGPWVKSPNDRLEELEELVKKQVEKTASTENRIDQLSEKILTRLEELESKA</sequence>